<comment type="caution">
    <text evidence="1">The sequence shown here is derived from an EMBL/GenBank/DDBJ whole genome shotgun (WGS) entry which is preliminary data.</text>
</comment>
<name>A0ABT8WP92_9FLAO</name>
<gene>
    <name evidence="1" type="ORF">Q4Q40_12390</name>
</gene>
<evidence type="ECO:0000313" key="1">
    <source>
        <dbReference type="EMBL" id="MDO5974989.1"/>
    </source>
</evidence>
<dbReference type="Proteomes" id="UP001176806">
    <property type="component" value="Unassembled WGS sequence"/>
</dbReference>
<keyword evidence="2" id="KW-1185">Reference proteome</keyword>
<organism evidence="1 2">
    <name type="scientific">Flavivirga jejuensis</name>
    <dbReference type="NCBI Taxonomy" id="870487"/>
    <lineage>
        <taxon>Bacteria</taxon>
        <taxon>Pseudomonadati</taxon>
        <taxon>Bacteroidota</taxon>
        <taxon>Flavobacteriia</taxon>
        <taxon>Flavobacteriales</taxon>
        <taxon>Flavobacteriaceae</taxon>
        <taxon>Flavivirga</taxon>
    </lineage>
</organism>
<accession>A0ABT8WP92</accession>
<dbReference type="EMBL" id="JAUOEL010000004">
    <property type="protein sequence ID" value="MDO5974989.1"/>
    <property type="molecule type" value="Genomic_DNA"/>
</dbReference>
<proteinExistence type="predicted"/>
<reference evidence="1" key="1">
    <citation type="submission" date="2023-07" db="EMBL/GenBank/DDBJ databases">
        <title>Two novel species in the genus Flavivirga.</title>
        <authorList>
            <person name="Kwon K."/>
        </authorList>
    </citation>
    <scope>NUCLEOTIDE SEQUENCE</scope>
    <source>
        <strain evidence="1">KACC 14158</strain>
    </source>
</reference>
<dbReference type="RefSeq" id="WP_303302149.1">
    <property type="nucleotide sequence ID" value="NZ_BAABDA010000018.1"/>
</dbReference>
<evidence type="ECO:0000313" key="2">
    <source>
        <dbReference type="Proteomes" id="UP001176806"/>
    </source>
</evidence>
<sequence>MNSFRSVKSEVTDFDDCITTGFYDDYGHAIGDCDNDDPVVLCDDGTYACTPEECECK</sequence>
<protein>
    <submittedName>
        <fullName evidence="1">Uncharacterized protein</fullName>
    </submittedName>
</protein>